<reference evidence="3" key="1">
    <citation type="submission" date="2020-06" db="EMBL/GenBank/DDBJ databases">
        <authorList>
            <consortium name="Plant Systems Biology data submission"/>
        </authorList>
    </citation>
    <scope>NUCLEOTIDE SEQUENCE</scope>
    <source>
        <strain evidence="3">D6</strain>
    </source>
</reference>
<evidence type="ECO:0000313" key="4">
    <source>
        <dbReference type="Proteomes" id="UP001153069"/>
    </source>
</evidence>
<organism evidence="3 4">
    <name type="scientific">Seminavis robusta</name>
    <dbReference type="NCBI Taxonomy" id="568900"/>
    <lineage>
        <taxon>Eukaryota</taxon>
        <taxon>Sar</taxon>
        <taxon>Stramenopiles</taxon>
        <taxon>Ochrophyta</taxon>
        <taxon>Bacillariophyta</taxon>
        <taxon>Bacillariophyceae</taxon>
        <taxon>Bacillariophycidae</taxon>
        <taxon>Naviculales</taxon>
        <taxon>Naviculaceae</taxon>
        <taxon>Seminavis</taxon>
    </lineage>
</organism>
<name>A0A9N8E8M4_9STRA</name>
<dbReference type="OrthoDB" id="9620072at2759"/>
<keyword evidence="4" id="KW-1185">Reference proteome</keyword>
<evidence type="ECO:0000256" key="1">
    <source>
        <dbReference type="SAM" id="Coils"/>
    </source>
</evidence>
<keyword evidence="1" id="KW-0175">Coiled coil</keyword>
<evidence type="ECO:0000313" key="3">
    <source>
        <dbReference type="EMBL" id="CAB9515844.1"/>
    </source>
</evidence>
<feature type="domain" description="BTB" evidence="2">
    <location>
        <begin position="37"/>
        <end position="127"/>
    </location>
</feature>
<feature type="coiled-coil region" evidence="1">
    <location>
        <begin position="239"/>
        <end position="266"/>
    </location>
</feature>
<sequence>MSSDSESDDDNNTVLGDVKHVLDSIGIPNRSRCMREPDVVVVVGKEQEEFQMSSFALRLVSDYFDAAFRSGMKEAAFGRFEFLEKKREEWELIMSIMDPFSNVVVSNDNVDMLLPWFDELCMPQGLDESDKVLFESRLGSGTIVVSNHQVVELLSTSLRYNLARTKAHCFQHVRALFNRASSTGCWQSEEEIGRVLELVAAHADCRRQLWDVFQQYIPTTIMDSSEQDVLIRSGLLESFIVADIKMKKHERELDALQKKVVRHRNLMRGCNDCWRNVL</sequence>
<dbReference type="SUPFAM" id="SSF54695">
    <property type="entry name" value="POZ domain"/>
    <property type="match status" value="1"/>
</dbReference>
<dbReference type="InterPro" id="IPR011333">
    <property type="entry name" value="SKP1/BTB/POZ_sf"/>
</dbReference>
<dbReference type="InterPro" id="IPR000210">
    <property type="entry name" value="BTB/POZ_dom"/>
</dbReference>
<dbReference type="Gene3D" id="3.30.710.10">
    <property type="entry name" value="Potassium Channel Kv1.1, Chain A"/>
    <property type="match status" value="1"/>
</dbReference>
<evidence type="ECO:0000259" key="2">
    <source>
        <dbReference type="Pfam" id="PF00651"/>
    </source>
</evidence>
<dbReference type="Proteomes" id="UP001153069">
    <property type="component" value="Unassembled WGS sequence"/>
</dbReference>
<dbReference type="Pfam" id="PF00651">
    <property type="entry name" value="BTB"/>
    <property type="match status" value="1"/>
</dbReference>
<gene>
    <name evidence="3" type="ORF">SEMRO_742_G195880.1</name>
</gene>
<protein>
    <recommendedName>
        <fullName evidence="2">BTB domain-containing protein</fullName>
    </recommendedName>
</protein>
<comment type="caution">
    <text evidence="3">The sequence shown here is derived from an EMBL/GenBank/DDBJ whole genome shotgun (WGS) entry which is preliminary data.</text>
</comment>
<dbReference type="EMBL" id="CAICTM010000741">
    <property type="protein sequence ID" value="CAB9515844.1"/>
    <property type="molecule type" value="Genomic_DNA"/>
</dbReference>
<accession>A0A9N8E8M4</accession>
<dbReference type="AlphaFoldDB" id="A0A9N8E8M4"/>
<proteinExistence type="predicted"/>